<accession>A0AAV2GXG0</accession>
<keyword evidence="7" id="KW-1185">Reference proteome</keyword>
<dbReference type="GO" id="GO:0005525">
    <property type="term" value="F:GTP binding"/>
    <property type="evidence" value="ECO:0007669"/>
    <property type="project" value="UniProtKB-KW"/>
</dbReference>
<evidence type="ECO:0000256" key="1">
    <source>
        <dbReference type="ARBA" id="ARBA00008535"/>
    </source>
</evidence>
<gene>
    <name evidence="6" type="ORF">GSLYS_00000240001</name>
</gene>
<feature type="region of interest" description="Disordered" evidence="4">
    <location>
        <begin position="331"/>
        <end position="357"/>
    </location>
</feature>
<comment type="similarity">
    <text evidence="1">Belongs to the TRAFAC class TrmE-Era-EngA-EngB-Septin-like GTPase superfamily. AIG1/Toc34/Toc159-like paraseptin GTPase family. IAN subfamily.</text>
</comment>
<dbReference type="FunFam" id="3.40.50.300:FF:000840">
    <property type="entry name" value="Immune-associated nucleotide-binding protein 9"/>
    <property type="match status" value="1"/>
</dbReference>
<dbReference type="Gene3D" id="3.40.50.300">
    <property type="entry name" value="P-loop containing nucleotide triphosphate hydrolases"/>
    <property type="match status" value="1"/>
</dbReference>
<feature type="non-terminal residue" evidence="6">
    <location>
        <position position="381"/>
    </location>
</feature>
<dbReference type="Proteomes" id="UP001497497">
    <property type="component" value="Unassembled WGS sequence"/>
</dbReference>
<name>A0AAV2GXG0_LYMST</name>
<dbReference type="PANTHER" id="PTHR10903">
    <property type="entry name" value="GTPASE, IMAP FAMILY MEMBER-RELATED"/>
    <property type="match status" value="1"/>
</dbReference>
<feature type="domain" description="AIG1-type G" evidence="5">
    <location>
        <begin position="5"/>
        <end position="213"/>
    </location>
</feature>
<dbReference type="InterPro" id="IPR027417">
    <property type="entry name" value="P-loop_NTPase"/>
</dbReference>
<organism evidence="6 7">
    <name type="scientific">Lymnaea stagnalis</name>
    <name type="common">Great pond snail</name>
    <name type="synonym">Helix stagnalis</name>
    <dbReference type="NCBI Taxonomy" id="6523"/>
    <lineage>
        <taxon>Eukaryota</taxon>
        <taxon>Metazoa</taxon>
        <taxon>Spiralia</taxon>
        <taxon>Lophotrochozoa</taxon>
        <taxon>Mollusca</taxon>
        <taxon>Gastropoda</taxon>
        <taxon>Heterobranchia</taxon>
        <taxon>Euthyneura</taxon>
        <taxon>Panpulmonata</taxon>
        <taxon>Hygrophila</taxon>
        <taxon>Lymnaeoidea</taxon>
        <taxon>Lymnaeidae</taxon>
        <taxon>Lymnaea</taxon>
    </lineage>
</organism>
<evidence type="ECO:0000259" key="5">
    <source>
        <dbReference type="PROSITE" id="PS51720"/>
    </source>
</evidence>
<dbReference type="InterPro" id="IPR045058">
    <property type="entry name" value="GIMA/IAN/Toc"/>
</dbReference>
<proteinExistence type="inferred from homology"/>
<dbReference type="CDD" id="cd22265">
    <property type="entry name" value="UDM1_RNF168"/>
    <property type="match status" value="1"/>
</dbReference>
<keyword evidence="2" id="KW-0547">Nucleotide-binding</keyword>
<evidence type="ECO:0000256" key="3">
    <source>
        <dbReference type="ARBA" id="ARBA00023134"/>
    </source>
</evidence>
<dbReference type="EMBL" id="CAXITT010000002">
    <property type="protein sequence ID" value="CAL1526063.1"/>
    <property type="molecule type" value="Genomic_DNA"/>
</dbReference>
<keyword evidence="3" id="KW-0342">GTP-binding</keyword>
<dbReference type="Pfam" id="PF04548">
    <property type="entry name" value="AIG1"/>
    <property type="match status" value="1"/>
</dbReference>
<comment type="caution">
    <text evidence="6">The sequence shown here is derived from an EMBL/GenBank/DDBJ whole genome shotgun (WGS) entry which is preliminary data.</text>
</comment>
<dbReference type="InterPro" id="IPR006703">
    <property type="entry name" value="G_AIG1"/>
</dbReference>
<reference evidence="6 7" key="1">
    <citation type="submission" date="2024-04" db="EMBL/GenBank/DDBJ databases">
        <authorList>
            <consortium name="Genoscope - CEA"/>
            <person name="William W."/>
        </authorList>
    </citation>
    <scope>NUCLEOTIDE SEQUENCE [LARGE SCALE GENOMIC DNA]</scope>
</reference>
<dbReference type="PANTHER" id="PTHR10903:SF184">
    <property type="entry name" value="GTP-BINDING PROTEIN A"/>
    <property type="match status" value="1"/>
</dbReference>
<evidence type="ECO:0000313" key="7">
    <source>
        <dbReference type="Proteomes" id="UP001497497"/>
    </source>
</evidence>
<evidence type="ECO:0000256" key="2">
    <source>
        <dbReference type="ARBA" id="ARBA00022741"/>
    </source>
</evidence>
<dbReference type="SUPFAM" id="SSF52540">
    <property type="entry name" value="P-loop containing nucleoside triphosphate hydrolases"/>
    <property type="match status" value="1"/>
</dbReference>
<evidence type="ECO:0000313" key="6">
    <source>
        <dbReference type="EMBL" id="CAL1526063.1"/>
    </source>
</evidence>
<protein>
    <recommendedName>
        <fullName evidence="5">AIG1-type G domain-containing protein</fullName>
    </recommendedName>
</protein>
<evidence type="ECO:0000256" key="4">
    <source>
        <dbReference type="SAM" id="MobiDB-lite"/>
    </source>
</evidence>
<dbReference type="AlphaFoldDB" id="A0AAV2GXG0"/>
<sequence>MANQGKDVDLLLIGKTGNGKSALGNMLLKRDLFESKAVMTSVTKRMQINHSDFYGRVITVVDGPGIGDTDLDAEAGIKLAVDSIKLSIAASPDGYHAFLLVVRFGGRFTKEDKKTIDILKGIFGTDFVKKYCILCMTCGDNYKEKESFRDWCKAQTGVFDNLVKECNGRVVLFDNITKDSKKIDKQINELLSLVDGLAASGHRYRDDHFRKAQKERDRIMVEAKVPMIQRKTMKEASLIIQKLGKFNVQEPQQRLKALEGLAQRAQILVDSVLAQDKGTGALKVIINNARNIQGNVQEQIRITKNAIDNEVKRREHKAEMDRLKAQLEKRLQEQKEGDRRAAEAKIAQIEKEEHERRARMDEMVRGMMRKTQQVEKEYVQV</sequence>
<dbReference type="PROSITE" id="PS51720">
    <property type="entry name" value="G_AIG1"/>
    <property type="match status" value="1"/>
</dbReference>